<dbReference type="Proteomes" id="UP001311915">
    <property type="component" value="Unassembled WGS sequence"/>
</dbReference>
<organism evidence="1 2">
    <name type="scientific">Solanum pinnatisectum</name>
    <name type="common">tansyleaf nightshade</name>
    <dbReference type="NCBI Taxonomy" id="50273"/>
    <lineage>
        <taxon>Eukaryota</taxon>
        <taxon>Viridiplantae</taxon>
        <taxon>Streptophyta</taxon>
        <taxon>Embryophyta</taxon>
        <taxon>Tracheophyta</taxon>
        <taxon>Spermatophyta</taxon>
        <taxon>Magnoliopsida</taxon>
        <taxon>eudicotyledons</taxon>
        <taxon>Gunneridae</taxon>
        <taxon>Pentapetalae</taxon>
        <taxon>asterids</taxon>
        <taxon>lamiids</taxon>
        <taxon>Solanales</taxon>
        <taxon>Solanaceae</taxon>
        <taxon>Solanoideae</taxon>
        <taxon>Solaneae</taxon>
        <taxon>Solanum</taxon>
    </lineage>
</organism>
<proteinExistence type="predicted"/>
<accession>A0AAV9MEL3</accession>
<gene>
    <name evidence="1" type="ORF">R3W88_000055</name>
</gene>
<name>A0AAV9MEL3_9SOLN</name>
<sequence>MLKISKAEKGRESGLASYSLRENFRIIEAFKTDSTFILLAEMIHFIQGLGNSRI</sequence>
<keyword evidence="2" id="KW-1185">Reference proteome</keyword>
<dbReference type="AlphaFoldDB" id="A0AAV9MEL3"/>
<dbReference type="EMBL" id="JAWPEI010000001">
    <property type="protein sequence ID" value="KAK4736358.1"/>
    <property type="molecule type" value="Genomic_DNA"/>
</dbReference>
<comment type="caution">
    <text evidence="1">The sequence shown here is derived from an EMBL/GenBank/DDBJ whole genome shotgun (WGS) entry which is preliminary data.</text>
</comment>
<reference evidence="1 2" key="1">
    <citation type="submission" date="2023-10" db="EMBL/GenBank/DDBJ databases">
        <title>Genome-Wide Identification Analysis in wild type Solanum Pinnatisectum Reveals Some Genes Defensing Phytophthora Infestans.</title>
        <authorList>
            <person name="Sun C."/>
        </authorList>
    </citation>
    <scope>NUCLEOTIDE SEQUENCE [LARGE SCALE GENOMIC DNA]</scope>
    <source>
        <strain evidence="1">LQN</strain>
        <tissue evidence="1">Leaf</tissue>
    </source>
</reference>
<evidence type="ECO:0000313" key="1">
    <source>
        <dbReference type="EMBL" id="KAK4736358.1"/>
    </source>
</evidence>
<protein>
    <submittedName>
        <fullName evidence="1">Uncharacterized protein</fullName>
    </submittedName>
</protein>
<evidence type="ECO:0000313" key="2">
    <source>
        <dbReference type="Proteomes" id="UP001311915"/>
    </source>
</evidence>